<dbReference type="EMBL" id="JBHTOI010000005">
    <property type="protein sequence ID" value="MFD1417558.1"/>
    <property type="molecule type" value="Genomic_DNA"/>
</dbReference>
<evidence type="ECO:0000256" key="1">
    <source>
        <dbReference type="ARBA" id="ARBA00004202"/>
    </source>
</evidence>
<comment type="similarity">
    <text evidence="2">Belongs to the ABC transporter superfamily.</text>
</comment>
<dbReference type="PANTHER" id="PTHR43553:SF27">
    <property type="entry name" value="ENERGY-COUPLING FACTOR TRANSPORTER ATP-BINDING PROTEIN ECFA2"/>
    <property type="match status" value="1"/>
</dbReference>
<evidence type="ECO:0000256" key="3">
    <source>
        <dbReference type="ARBA" id="ARBA00022448"/>
    </source>
</evidence>
<dbReference type="InterPro" id="IPR050095">
    <property type="entry name" value="ECF_ABC_transporter_ATP-bd"/>
</dbReference>
<gene>
    <name evidence="10" type="ORF">ACFQ42_02130</name>
</gene>
<dbReference type="InterPro" id="IPR003593">
    <property type="entry name" value="AAA+_ATPase"/>
</dbReference>
<dbReference type="InterPro" id="IPR003439">
    <property type="entry name" value="ABC_transporter-like_ATP-bd"/>
</dbReference>
<evidence type="ECO:0000256" key="7">
    <source>
        <dbReference type="ARBA" id="ARBA00022967"/>
    </source>
</evidence>
<dbReference type="PROSITE" id="PS50893">
    <property type="entry name" value="ABC_TRANSPORTER_2"/>
    <property type="match status" value="1"/>
</dbReference>
<dbReference type="PANTHER" id="PTHR43553">
    <property type="entry name" value="HEAVY METAL TRANSPORTER"/>
    <property type="match status" value="1"/>
</dbReference>
<keyword evidence="3" id="KW-0813">Transport</keyword>
<accession>A0ABW4BS08</accession>
<keyword evidence="11" id="KW-1185">Reference proteome</keyword>
<protein>
    <submittedName>
        <fullName evidence="10">ATP-binding cassette domain-containing protein</fullName>
    </submittedName>
</protein>
<evidence type="ECO:0000259" key="9">
    <source>
        <dbReference type="PROSITE" id="PS50893"/>
    </source>
</evidence>
<evidence type="ECO:0000313" key="10">
    <source>
        <dbReference type="EMBL" id="MFD1417558.1"/>
    </source>
</evidence>
<dbReference type="SUPFAM" id="SSF52540">
    <property type="entry name" value="P-loop containing nucleoside triphosphate hydrolases"/>
    <property type="match status" value="1"/>
</dbReference>
<feature type="domain" description="ABC transporter" evidence="9">
    <location>
        <begin position="2"/>
        <end position="242"/>
    </location>
</feature>
<dbReference type="Proteomes" id="UP001597251">
    <property type="component" value="Unassembled WGS sequence"/>
</dbReference>
<keyword evidence="7" id="KW-1278">Translocase</keyword>
<keyword evidence="4" id="KW-1003">Cell membrane</keyword>
<sequence length="284" mass="31578">MLKGVNINFSYDKKGVSENILNDVSFEINTGDFIGIIGTSGSGKTTFIKHFNGLLRASSGELYLNDQNVYDKSFDLFQLRKEVGLVFQYPENQLFKKTVIEDVMFGPMNLGMLEEEARIVAERELKFVGIDEDLFSANPMELSGGQKRSVAIAGVLAMSPKIIVLDEPAAGLDFYTKSRIFDLLKRIIAIKKMAVVFVSHNMEDVANYANQVWIMKQGTLISKESVQTSFSRDDIIDLAGMDVPEVTKLTKDLIDAGIPLKSISTTVDNAEKSLSDLFKKNRGH</sequence>
<comment type="caution">
    <text evidence="10">The sequence shown here is derived from an EMBL/GenBank/DDBJ whole genome shotgun (WGS) entry which is preliminary data.</text>
</comment>
<dbReference type="GO" id="GO:0005524">
    <property type="term" value="F:ATP binding"/>
    <property type="evidence" value="ECO:0007669"/>
    <property type="project" value="UniProtKB-KW"/>
</dbReference>
<name>A0ABW4BS08_9LACO</name>
<evidence type="ECO:0000256" key="8">
    <source>
        <dbReference type="ARBA" id="ARBA00023136"/>
    </source>
</evidence>
<keyword evidence="5" id="KW-0547">Nucleotide-binding</keyword>
<reference evidence="11" key="1">
    <citation type="journal article" date="2019" name="Int. J. Syst. Evol. Microbiol.">
        <title>The Global Catalogue of Microorganisms (GCM) 10K type strain sequencing project: providing services to taxonomists for standard genome sequencing and annotation.</title>
        <authorList>
            <consortium name="The Broad Institute Genomics Platform"/>
            <consortium name="The Broad Institute Genome Sequencing Center for Infectious Disease"/>
            <person name="Wu L."/>
            <person name="Ma J."/>
        </authorList>
    </citation>
    <scope>NUCLEOTIDE SEQUENCE [LARGE SCALE GENOMIC DNA]</scope>
    <source>
        <strain evidence="11">CCM 8936</strain>
    </source>
</reference>
<evidence type="ECO:0000256" key="5">
    <source>
        <dbReference type="ARBA" id="ARBA00022741"/>
    </source>
</evidence>
<dbReference type="SMART" id="SM00382">
    <property type="entry name" value="AAA"/>
    <property type="match status" value="1"/>
</dbReference>
<dbReference type="Pfam" id="PF00005">
    <property type="entry name" value="ABC_tran"/>
    <property type="match status" value="1"/>
</dbReference>
<comment type="subcellular location">
    <subcellularLocation>
        <location evidence="1">Cell membrane</location>
        <topology evidence="1">Peripheral membrane protein</topology>
    </subcellularLocation>
</comment>
<dbReference type="RefSeq" id="WP_125674712.1">
    <property type="nucleotide sequence ID" value="NZ_JBHTOI010000005.1"/>
</dbReference>
<dbReference type="Gene3D" id="3.40.50.300">
    <property type="entry name" value="P-loop containing nucleotide triphosphate hydrolases"/>
    <property type="match status" value="1"/>
</dbReference>
<dbReference type="InterPro" id="IPR027417">
    <property type="entry name" value="P-loop_NTPase"/>
</dbReference>
<dbReference type="InterPro" id="IPR015856">
    <property type="entry name" value="ABC_transpr_CbiO/EcfA_su"/>
</dbReference>
<dbReference type="CDD" id="cd03225">
    <property type="entry name" value="ABC_cobalt_CbiO_domain1"/>
    <property type="match status" value="1"/>
</dbReference>
<evidence type="ECO:0000256" key="4">
    <source>
        <dbReference type="ARBA" id="ARBA00022475"/>
    </source>
</evidence>
<evidence type="ECO:0000256" key="2">
    <source>
        <dbReference type="ARBA" id="ARBA00005417"/>
    </source>
</evidence>
<keyword evidence="6 10" id="KW-0067">ATP-binding</keyword>
<keyword evidence="8" id="KW-0472">Membrane</keyword>
<evidence type="ECO:0000313" key="11">
    <source>
        <dbReference type="Proteomes" id="UP001597251"/>
    </source>
</evidence>
<organism evidence="10 11">
    <name type="scientific">Companilactobacillus keshanensis</name>
    <dbReference type="NCBI Taxonomy" id="2486003"/>
    <lineage>
        <taxon>Bacteria</taxon>
        <taxon>Bacillati</taxon>
        <taxon>Bacillota</taxon>
        <taxon>Bacilli</taxon>
        <taxon>Lactobacillales</taxon>
        <taxon>Lactobacillaceae</taxon>
        <taxon>Companilactobacillus</taxon>
    </lineage>
</organism>
<evidence type="ECO:0000256" key="6">
    <source>
        <dbReference type="ARBA" id="ARBA00022840"/>
    </source>
</evidence>
<proteinExistence type="inferred from homology"/>